<dbReference type="AlphaFoldDB" id="A0A433TR25"/>
<evidence type="ECO:0000313" key="2">
    <source>
        <dbReference type="Proteomes" id="UP000271974"/>
    </source>
</evidence>
<feature type="non-terminal residue" evidence="1">
    <location>
        <position position="186"/>
    </location>
</feature>
<keyword evidence="2" id="KW-1185">Reference proteome</keyword>
<dbReference type="OrthoDB" id="9997853at2759"/>
<organism evidence="1 2">
    <name type="scientific">Elysia chlorotica</name>
    <name type="common">Eastern emerald elysia</name>
    <name type="synonym">Sea slug</name>
    <dbReference type="NCBI Taxonomy" id="188477"/>
    <lineage>
        <taxon>Eukaryota</taxon>
        <taxon>Metazoa</taxon>
        <taxon>Spiralia</taxon>
        <taxon>Lophotrochozoa</taxon>
        <taxon>Mollusca</taxon>
        <taxon>Gastropoda</taxon>
        <taxon>Heterobranchia</taxon>
        <taxon>Euthyneura</taxon>
        <taxon>Panpulmonata</taxon>
        <taxon>Sacoglossa</taxon>
        <taxon>Placobranchoidea</taxon>
        <taxon>Plakobranchidae</taxon>
        <taxon>Elysia</taxon>
    </lineage>
</organism>
<dbReference type="Proteomes" id="UP000271974">
    <property type="component" value="Unassembled WGS sequence"/>
</dbReference>
<dbReference type="GO" id="GO:0005802">
    <property type="term" value="C:trans-Golgi network"/>
    <property type="evidence" value="ECO:0007669"/>
    <property type="project" value="TreeGrafter"/>
</dbReference>
<name>A0A433TR25_ELYCH</name>
<dbReference type="PANTHER" id="PTHR13630">
    <property type="entry name" value="GAMMA-SECRETASE-ACTIVATING PROTEIN"/>
    <property type="match status" value="1"/>
</dbReference>
<accession>A0A433TR25</accession>
<dbReference type="GO" id="GO:1902004">
    <property type="term" value="P:positive regulation of amyloid-beta formation"/>
    <property type="evidence" value="ECO:0007669"/>
    <property type="project" value="TreeGrafter"/>
</dbReference>
<dbReference type="STRING" id="188477.A0A433TR25"/>
<dbReference type="InterPro" id="IPR026172">
    <property type="entry name" value="GSAP_fam"/>
</dbReference>
<dbReference type="PANTHER" id="PTHR13630:SF1">
    <property type="entry name" value="GAMMA-SECRETASE-ACTIVATING PROTEIN"/>
    <property type="match status" value="1"/>
</dbReference>
<proteinExistence type="predicted"/>
<gene>
    <name evidence="1" type="ORF">EGW08_008171</name>
</gene>
<comment type="caution">
    <text evidence="1">The sequence shown here is derived from an EMBL/GenBank/DDBJ whole genome shotgun (WGS) entry which is preliminary data.</text>
</comment>
<sequence>MFELHASYDLLVSLSQFIYNYRRSIGITESQIITPRIINQEKGGVILFVWNDVDKDKPTVFVTNFGIYDPESQSHKVIYTYEKKVKVVSCSLNQERTLLAFSIVKPRDYALDKKSKDVFQGFLAELQSIEKIVYSLNMERSTFLKVQFLYPDQQGQTHSRESSMLVFLHKESIGLYRVPVARIGDR</sequence>
<protein>
    <submittedName>
        <fullName evidence="1">Uncharacterized protein</fullName>
    </submittedName>
</protein>
<reference evidence="1 2" key="1">
    <citation type="submission" date="2019-01" db="EMBL/GenBank/DDBJ databases">
        <title>A draft genome assembly of the solar-powered sea slug Elysia chlorotica.</title>
        <authorList>
            <person name="Cai H."/>
            <person name="Li Q."/>
            <person name="Fang X."/>
            <person name="Li J."/>
            <person name="Curtis N.E."/>
            <person name="Altenburger A."/>
            <person name="Shibata T."/>
            <person name="Feng M."/>
            <person name="Maeda T."/>
            <person name="Schwartz J.A."/>
            <person name="Shigenobu S."/>
            <person name="Lundholm N."/>
            <person name="Nishiyama T."/>
            <person name="Yang H."/>
            <person name="Hasebe M."/>
            <person name="Li S."/>
            <person name="Pierce S.K."/>
            <person name="Wang J."/>
        </authorList>
    </citation>
    <scope>NUCLEOTIDE SEQUENCE [LARGE SCALE GENOMIC DNA]</scope>
    <source>
        <strain evidence="1">EC2010</strain>
        <tissue evidence="1">Whole organism of an adult</tissue>
    </source>
</reference>
<dbReference type="EMBL" id="RQTK01000219">
    <property type="protein sequence ID" value="RUS84059.1"/>
    <property type="molecule type" value="Genomic_DNA"/>
</dbReference>
<evidence type="ECO:0000313" key="1">
    <source>
        <dbReference type="EMBL" id="RUS84059.1"/>
    </source>
</evidence>